<dbReference type="STRING" id="3818.A0A444ZEW3"/>
<gene>
    <name evidence="1" type="ORF">Ahy_B04g070108</name>
</gene>
<reference evidence="1 2" key="1">
    <citation type="submission" date="2019-01" db="EMBL/GenBank/DDBJ databases">
        <title>Sequencing of cultivated peanut Arachis hypogaea provides insights into genome evolution and oil improvement.</title>
        <authorList>
            <person name="Chen X."/>
        </authorList>
    </citation>
    <scope>NUCLEOTIDE SEQUENCE [LARGE SCALE GENOMIC DNA]</scope>
    <source>
        <strain evidence="2">cv. Fuhuasheng</strain>
        <tissue evidence="1">Leaves</tissue>
    </source>
</reference>
<dbReference type="Proteomes" id="UP000289738">
    <property type="component" value="Chromosome B04"/>
</dbReference>
<protein>
    <submittedName>
        <fullName evidence="1">Uncharacterized protein</fullName>
    </submittedName>
</protein>
<dbReference type="Gramene" id="arahy.Tifrunner.gnm2.ann2.Ah14g122900.1">
    <property type="protein sequence ID" value="arahy.Tifrunner.gnm2.ann2.Ah14g122900.1-CDS-1"/>
    <property type="gene ID" value="arahy.Tifrunner.gnm2.ann2.Ah14g122900"/>
</dbReference>
<dbReference type="EMBL" id="SDMP01000014">
    <property type="protein sequence ID" value="RYR12694.1"/>
    <property type="molecule type" value="Genomic_DNA"/>
</dbReference>
<evidence type="ECO:0000313" key="1">
    <source>
        <dbReference type="EMBL" id="RYR12694.1"/>
    </source>
</evidence>
<dbReference type="AlphaFoldDB" id="A0A444ZEW3"/>
<keyword evidence="2" id="KW-1185">Reference proteome</keyword>
<sequence length="164" mass="18837">MVFAATMHRFLLPFHPLLNQCHLVRLVSSLQKLEKDIRAEVEAKNYVKIPDLLIPLESCHSSKNNPFSFFFSFSQNMQMQVIDKMLQSFIPLRPRSKPKIALSFLLTYTLQSSHPLPIALAVLQQTLHSGYFPVPQTHVLLTSAWLDHRCLSHPYLNITSNPTQ</sequence>
<accession>A0A444ZEW3</accession>
<organism evidence="1 2">
    <name type="scientific">Arachis hypogaea</name>
    <name type="common">Peanut</name>
    <dbReference type="NCBI Taxonomy" id="3818"/>
    <lineage>
        <taxon>Eukaryota</taxon>
        <taxon>Viridiplantae</taxon>
        <taxon>Streptophyta</taxon>
        <taxon>Embryophyta</taxon>
        <taxon>Tracheophyta</taxon>
        <taxon>Spermatophyta</taxon>
        <taxon>Magnoliopsida</taxon>
        <taxon>eudicotyledons</taxon>
        <taxon>Gunneridae</taxon>
        <taxon>Pentapetalae</taxon>
        <taxon>rosids</taxon>
        <taxon>fabids</taxon>
        <taxon>Fabales</taxon>
        <taxon>Fabaceae</taxon>
        <taxon>Papilionoideae</taxon>
        <taxon>50 kb inversion clade</taxon>
        <taxon>dalbergioids sensu lato</taxon>
        <taxon>Dalbergieae</taxon>
        <taxon>Pterocarpus clade</taxon>
        <taxon>Arachis</taxon>
    </lineage>
</organism>
<proteinExistence type="predicted"/>
<name>A0A444ZEW3_ARAHY</name>
<comment type="caution">
    <text evidence="1">The sequence shown here is derived from an EMBL/GenBank/DDBJ whole genome shotgun (WGS) entry which is preliminary data.</text>
</comment>
<evidence type="ECO:0000313" key="2">
    <source>
        <dbReference type="Proteomes" id="UP000289738"/>
    </source>
</evidence>